<keyword evidence="6" id="KW-1185">Reference proteome</keyword>
<gene>
    <name evidence="5" type="ORF">Clow_00719</name>
</gene>
<keyword evidence="2" id="KW-0521">NADP</keyword>
<reference evidence="5 6" key="1">
    <citation type="submission" date="2015-10" db="EMBL/GenBank/DDBJ databases">
        <title>Corynebacteirum lowii and Corynebacterium oculi species nova, derived from human clinical disease and and emended description of Corynebacterium mastiditis.</title>
        <authorList>
            <person name="Bernard K."/>
            <person name="Pacheco A.L."/>
            <person name="Mcdougall C."/>
            <person name="Burtx T."/>
            <person name="Weibe D."/>
            <person name="Tyler S."/>
            <person name="Olson A.B."/>
            <person name="Cnockaert M."/>
            <person name="Eguchi H."/>
            <person name="Kuwahara T."/>
            <person name="Nakayama-Imaohji H."/>
            <person name="Boudewijins M."/>
            <person name="Van Hoecke F."/>
            <person name="Bernier A.-M."/>
            <person name="Vandamme P."/>
        </authorList>
    </citation>
    <scope>NUCLEOTIDE SEQUENCE [LARGE SCALE GENOMIC DNA]</scope>
    <source>
        <strain evidence="5 6">NML 130206</strain>
    </source>
</reference>
<dbReference type="PANTHER" id="PTHR38011:SF7">
    <property type="entry name" value="2,5-DIAMINO-6-RIBOSYLAMINO-4(3H)-PYRIMIDINONE 5'-PHOSPHATE REDUCTASE"/>
    <property type="match status" value="1"/>
</dbReference>
<protein>
    <submittedName>
        <fullName evidence="5">5-amino-6-(5-phosphoribosylamino)uracil reductase</fullName>
    </submittedName>
</protein>
<accession>A0A0Q1AIJ2</accession>
<evidence type="ECO:0000259" key="4">
    <source>
        <dbReference type="Pfam" id="PF01872"/>
    </source>
</evidence>
<dbReference type="PATRIC" id="fig|1544413.3.peg.719"/>
<dbReference type="InterPro" id="IPR024072">
    <property type="entry name" value="DHFR-like_dom_sf"/>
</dbReference>
<proteinExistence type="predicted"/>
<dbReference type="EMBL" id="LKEV01000002">
    <property type="protein sequence ID" value="KQB86511.1"/>
    <property type="molecule type" value="Genomic_DNA"/>
</dbReference>
<keyword evidence="3" id="KW-0560">Oxidoreductase</keyword>
<comment type="caution">
    <text evidence="5">The sequence shown here is derived from an EMBL/GenBank/DDBJ whole genome shotgun (WGS) entry which is preliminary data.</text>
</comment>
<dbReference type="Proteomes" id="UP000050488">
    <property type="component" value="Unassembled WGS sequence"/>
</dbReference>
<dbReference type="STRING" id="1544413.Clow_00719"/>
<dbReference type="InterPro" id="IPR050765">
    <property type="entry name" value="Riboflavin_Biosynth_HTPR"/>
</dbReference>
<dbReference type="Pfam" id="PF01872">
    <property type="entry name" value="RibD_C"/>
    <property type="match status" value="1"/>
</dbReference>
<evidence type="ECO:0000256" key="2">
    <source>
        <dbReference type="ARBA" id="ARBA00022857"/>
    </source>
</evidence>
<dbReference type="GO" id="GO:0008703">
    <property type="term" value="F:5-amino-6-(5-phosphoribosylamino)uracil reductase activity"/>
    <property type="evidence" value="ECO:0007669"/>
    <property type="project" value="InterPro"/>
</dbReference>
<dbReference type="GO" id="GO:0009231">
    <property type="term" value="P:riboflavin biosynthetic process"/>
    <property type="evidence" value="ECO:0007669"/>
    <property type="project" value="InterPro"/>
</dbReference>
<evidence type="ECO:0000256" key="3">
    <source>
        <dbReference type="ARBA" id="ARBA00023002"/>
    </source>
</evidence>
<sequence length="231" mass="25106">MTGLNHLLGTDQDDELTVRGIMVSTLTGSATIKHRSQDLGNDTDHALLMAVRDWADVVLVGAGTVRAEDYGGVQPTPSRPRPAPIAVLSRGLDFDFHAQFFHNFTTPPIFLTPRTTLESPALAPQRQLIEEIGGRILPCDSPAEAVSVLRAQGFNKIACEGGPSVLGALIEADLIDVMHLTFSPILSSRVELPLVPLAQEKEEAAVVSHLSLEHTAVDEDSTLFLRYRRIR</sequence>
<dbReference type="OrthoDB" id="5243299at2"/>
<dbReference type="InterPro" id="IPR002734">
    <property type="entry name" value="RibDG_C"/>
</dbReference>
<evidence type="ECO:0000313" key="6">
    <source>
        <dbReference type="Proteomes" id="UP000050488"/>
    </source>
</evidence>
<name>A0A0Q1AIJ2_9CORY</name>
<dbReference type="SUPFAM" id="SSF53597">
    <property type="entry name" value="Dihydrofolate reductase-like"/>
    <property type="match status" value="1"/>
</dbReference>
<feature type="domain" description="Bacterial bifunctional deaminase-reductase C-terminal" evidence="4">
    <location>
        <begin position="29"/>
        <end position="186"/>
    </location>
</feature>
<dbReference type="Gene3D" id="3.40.430.10">
    <property type="entry name" value="Dihydrofolate Reductase, subunit A"/>
    <property type="match status" value="1"/>
</dbReference>
<evidence type="ECO:0000256" key="1">
    <source>
        <dbReference type="ARBA" id="ARBA00005104"/>
    </source>
</evidence>
<dbReference type="AlphaFoldDB" id="A0A0Q1AIJ2"/>
<dbReference type="PANTHER" id="PTHR38011">
    <property type="entry name" value="DIHYDROFOLATE REDUCTASE FAMILY PROTEIN (AFU_ORTHOLOGUE AFUA_8G06820)"/>
    <property type="match status" value="1"/>
</dbReference>
<dbReference type="RefSeq" id="WP_055176424.1">
    <property type="nucleotide sequence ID" value="NZ_JAUSQY010000001.1"/>
</dbReference>
<organism evidence="5 6">
    <name type="scientific">Corynebacterium lowii</name>
    <dbReference type="NCBI Taxonomy" id="1544413"/>
    <lineage>
        <taxon>Bacteria</taxon>
        <taxon>Bacillati</taxon>
        <taxon>Actinomycetota</taxon>
        <taxon>Actinomycetes</taxon>
        <taxon>Mycobacteriales</taxon>
        <taxon>Corynebacteriaceae</taxon>
        <taxon>Corynebacterium</taxon>
    </lineage>
</organism>
<comment type="pathway">
    <text evidence="1">Cofactor biosynthesis; riboflavin biosynthesis.</text>
</comment>
<dbReference type="NCBIfam" id="NF010663">
    <property type="entry name" value="PRK14059.1-1"/>
    <property type="match status" value="1"/>
</dbReference>
<evidence type="ECO:0000313" key="5">
    <source>
        <dbReference type="EMBL" id="KQB86511.1"/>
    </source>
</evidence>